<protein>
    <recommendedName>
        <fullName evidence="4">Transmembrane protein</fullName>
    </recommendedName>
</protein>
<evidence type="ECO:0000256" key="1">
    <source>
        <dbReference type="SAM" id="Phobius"/>
    </source>
</evidence>
<dbReference type="InParanoid" id="A0A330LBP1"/>
<proteinExistence type="predicted"/>
<feature type="transmembrane region" description="Helical" evidence="1">
    <location>
        <begin position="12"/>
        <end position="38"/>
    </location>
</feature>
<evidence type="ECO:0008006" key="4">
    <source>
        <dbReference type="Google" id="ProtNLM"/>
    </source>
</evidence>
<reference evidence="3" key="1">
    <citation type="submission" date="2018-04" db="EMBL/GenBank/DDBJ databases">
        <authorList>
            <person name="Lucker S."/>
            <person name="Sakoula D."/>
        </authorList>
    </citation>
    <scope>NUCLEOTIDE SEQUENCE [LARGE SCALE GENOMIC DNA]</scope>
</reference>
<dbReference type="AlphaFoldDB" id="A0A330LBP1"/>
<dbReference type="EMBL" id="OUNR01000021">
    <property type="protein sequence ID" value="SPP66724.1"/>
    <property type="molecule type" value="Genomic_DNA"/>
</dbReference>
<keyword evidence="1" id="KW-0812">Transmembrane</keyword>
<keyword evidence="3" id="KW-1185">Reference proteome</keyword>
<evidence type="ECO:0000313" key="2">
    <source>
        <dbReference type="EMBL" id="SPP66724.1"/>
    </source>
</evidence>
<sequence length="85" mass="8954">MLRLLTPLWWFLNWIILGVTLGGAAGFVGLLVLSILGVMKSCETCGGPELVIASGVLMGGLIGVLGGMRAAVVIYRKHNSDQLSK</sequence>
<feature type="transmembrane region" description="Helical" evidence="1">
    <location>
        <begin position="50"/>
        <end position="75"/>
    </location>
</feature>
<gene>
    <name evidence="2" type="ORF">NITLEN_80152</name>
</gene>
<organism evidence="2 3">
    <name type="scientific">Nitrospira lenta</name>
    <dbReference type="NCBI Taxonomy" id="1436998"/>
    <lineage>
        <taxon>Bacteria</taxon>
        <taxon>Pseudomonadati</taxon>
        <taxon>Nitrospirota</taxon>
        <taxon>Nitrospiria</taxon>
        <taxon>Nitrospirales</taxon>
        <taxon>Nitrospiraceae</taxon>
        <taxon>Nitrospira</taxon>
    </lineage>
</organism>
<keyword evidence="1" id="KW-0472">Membrane</keyword>
<accession>A0A330LBP1</accession>
<name>A0A330LBP1_9BACT</name>
<evidence type="ECO:0000313" key="3">
    <source>
        <dbReference type="Proteomes" id="UP000248168"/>
    </source>
</evidence>
<dbReference type="Proteomes" id="UP000248168">
    <property type="component" value="Unassembled WGS sequence"/>
</dbReference>
<keyword evidence="1" id="KW-1133">Transmembrane helix</keyword>